<gene>
    <name evidence="2" type="ORF">K458DRAFT_420058</name>
</gene>
<sequence>MSGYMHGSTYDVDQLQSRTHNPPLADPHDSRSPSSHVPAPYHAGLRESKQIAHTIKPPRPTPRL</sequence>
<name>A0A6G1IW58_9PLEO</name>
<evidence type="ECO:0000256" key="1">
    <source>
        <dbReference type="SAM" id="MobiDB-lite"/>
    </source>
</evidence>
<accession>A0A6G1IW58</accession>
<organism evidence="2 3">
    <name type="scientific">Lentithecium fluviatile CBS 122367</name>
    <dbReference type="NCBI Taxonomy" id="1168545"/>
    <lineage>
        <taxon>Eukaryota</taxon>
        <taxon>Fungi</taxon>
        <taxon>Dikarya</taxon>
        <taxon>Ascomycota</taxon>
        <taxon>Pezizomycotina</taxon>
        <taxon>Dothideomycetes</taxon>
        <taxon>Pleosporomycetidae</taxon>
        <taxon>Pleosporales</taxon>
        <taxon>Massarineae</taxon>
        <taxon>Lentitheciaceae</taxon>
        <taxon>Lentithecium</taxon>
    </lineage>
</organism>
<protein>
    <submittedName>
        <fullName evidence="2">Uncharacterized protein</fullName>
    </submittedName>
</protein>
<feature type="region of interest" description="Disordered" evidence="1">
    <location>
        <begin position="1"/>
        <end position="64"/>
    </location>
</feature>
<evidence type="ECO:0000313" key="2">
    <source>
        <dbReference type="EMBL" id="KAF2682119.1"/>
    </source>
</evidence>
<evidence type="ECO:0000313" key="3">
    <source>
        <dbReference type="Proteomes" id="UP000799291"/>
    </source>
</evidence>
<keyword evidence="3" id="KW-1185">Reference proteome</keyword>
<reference evidence="2" key="1">
    <citation type="journal article" date="2020" name="Stud. Mycol.">
        <title>101 Dothideomycetes genomes: a test case for predicting lifestyles and emergence of pathogens.</title>
        <authorList>
            <person name="Haridas S."/>
            <person name="Albert R."/>
            <person name="Binder M."/>
            <person name="Bloem J."/>
            <person name="Labutti K."/>
            <person name="Salamov A."/>
            <person name="Andreopoulos B."/>
            <person name="Baker S."/>
            <person name="Barry K."/>
            <person name="Bills G."/>
            <person name="Bluhm B."/>
            <person name="Cannon C."/>
            <person name="Castanera R."/>
            <person name="Culley D."/>
            <person name="Daum C."/>
            <person name="Ezra D."/>
            <person name="Gonzalez J."/>
            <person name="Henrissat B."/>
            <person name="Kuo A."/>
            <person name="Liang C."/>
            <person name="Lipzen A."/>
            <person name="Lutzoni F."/>
            <person name="Magnuson J."/>
            <person name="Mondo S."/>
            <person name="Nolan M."/>
            <person name="Ohm R."/>
            <person name="Pangilinan J."/>
            <person name="Park H.-J."/>
            <person name="Ramirez L."/>
            <person name="Alfaro M."/>
            <person name="Sun H."/>
            <person name="Tritt A."/>
            <person name="Yoshinaga Y."/>
            <person name="Zwiers L.-H."/>
            <person name="Turgeon B."/>
            <person name="Goodwin S."/>
            <person name="Spatafora J."/>
            <person name="Crous P."/>
            <person name="Grigoriev I."/>
        </authorList>
    </citation>
    <scope>NUCLEOTIDE SEQUENCE</scope>
    <source>
        <strain evidence="2">CBS 122367</strain>
    </source>
</reference>
<dbReference type="EMBL" id="MU005588">
    <property type="protein sequence ID" value="KAF2682119.1"/>
    <property type="molecule type" value="Genomic_DNA"/>
</dbReference>
<proteinExistence type="predicted"/>
<dbReference type="AlphaFoldDB" id="A0A6G1IW58"/>
<dbReference type="Proteomes" id="UP000799291">
    <property type="component" value="Unassembled WGS sequence"/>
</dbReference>